<dbReference type="InterPro" id="IPR000847">
    <property type="entry name" value="LysR_HTH_N"/>
</dbReference>
<dbReference type="GO" id="GO:0003700">
    <property type="term" value="F:DNA-binding transcription factor activity"/>
    <property type="evidence" value="ECO:0007669"/>
    <property type="project" value="InterPro"/>
</dbReference>
<evidence type="ECO:0000313" key="6">
    <source>
        <dbReference type="EMBL" id="OYQ24050.1"/>
    </source>
</evidence>
<dbReference type="EMBL" id="NOXT01000126">
    <property type="protein sequence ID" value="OYQ24050.1"/>
    <property type="molecule type" value="Genomic_DNA"/>
</dbReference>
<keyword evidence="4" id="KW-0804">Transcription</keyword>
<dbReference type="Proteomes" id="UP000216991">
    <property type="component" value="Unassembled WGS sequence"/>
</dbReference>
<dbReference type="InterPro" id="IPR058163">
    <property type="entry name" value="LysR-type_TF_proteobact-type"/>
</dbReference>
<dbReference type="InterPro" id="IPR036388">
    <property type="entry name" value="WH-like_DNA-bd_sf"/>
</dbReference>
<comment type="caution">
    <text evidence="6">The sequence shown here is derived from an EMBL/GenBank/DDBJ whole genome shotgun (WGS) entry which is preliminary data.</text>
</comment>
<dbReference type="PRINTS" id="PR00039">
    <property type="entry name" value="HTHLYSR"/>
</dbReference>
<reference evidence="6 7" key="1">
    <citation type="submission" date="2017-07" db="EMBL/GenBank/DDBJ databases">
        <title>Sandarakinorhabdus cyanobacteriorum sp. nov., a novel bacterium isolated from cyanobacterial aggregates in a eutrophic lake.</title>
        <authorList>
            <person name="Cai H."/>
        </authorList>
    </citation>
    <scope>NUCLEOTIDE SEQUENCE [LARGE SCALE GENOMIC DNA]</scope>
    <source>
        <strain evidence="6 7">TH057</strain>
    </source>
</reference>
<keyword evidence="7" id="KW-1185">Reference proteome</keyword>
<dbReference type="SUPFAM" id="SSF46785">
    <property type="entry name" value="Winged helix' DNA-binding domain"/>
    <property type="match status" value="1"/>
</dbReference>
<dbReference type="OrthoDB" id="9813056at2"/>
<evidence type="ECO:0000256" key="2">
    <source>
        <dbReference type="ARBA" id="ARBA00023015"/>
    </source>
</evidence>
<evidence type="ECO:0000259" key="5">
    <source>
        <dbReference type="PROSITE" id="PS50931"/>
    </source>
</evidence>
<dbReference type="GO" id="GO:0003677">
    <property type="term" value="F:DNA binding"/>
    <property type="evidence" value="ECO:0007669"/>
    <property type="project" value="UniProtKB-KW"/>
</dbReference>
<feature type="domain" description="HTH lysR-type" evidence="5">
    <location>
        <begin position="10"/>
        <end position="67"/>
    </location>
</feature>
<dbReference type="PANTHER" id="PTHR30537">
    <property type="entry name" value="HTH-TYPE TRANSCRIPTIONAL REGULATOR"/>
    <property type="match status" value="1"/>
</dbReference>
<dbReference type="Pfam" id="PF03466">
    <property type="entry name" value="LysR_substrate"/>
    <property type="match status" value="1"/>
</dbReference>
<dbReference type="PANTHER" id="PTHR30537:SF5">
    <property type="entry name" value="HTH-TYPE TRANSCRIPTIONAL ACTIVATOR TTDR-RELATED"/>
    <property type="match status" value="1"/>
</dbReference>
<evidence type="ECO:0000256" key="4">
    <source>
        <dbReference type="ARBA" id="ARBA00023163"/>
    </source>
</evidence>
<dbReference type="FunFam" id="1.10.10.10:FF:000001">
    <property type="entry name" value="LysR family transcriptional regulator"/>
    <property type="match status" value="1"/>
</dbReference>
<evidence type="ECO:0000313" key="7">
    <source>
        <dbReference type="Proteomes" id="UP000216991"/>
    </source>
</evidence>
<evidence type="ECO:0000256" key="3">
    <source>
        <dbReference type="ARBA" id="ARBA00023125"/>
    </source>
</evidence>
<organism evidence="6 7">
    <name type="scientific">Sandarakinorhabdus cyanobacteriorum</name>
    <dbReference type="NCBI Taxonomy" id="1981098"/>
    <lineage>
        <taxon>Bacteria</taxon>
        <taxon>Pseudomonadati</taxon>
        <taxon>Pseudomonadota</taxon>
        <taxon>Alphaproteobacteria</taxon>
        <taxon>Sphingomonadales</taxon>
        <taxon>Sphingosinicellaceae</taxon>
        <taxon>Sandarakinorhabdus</taxon>
    </lineage>
</organism>
<dbReference type="Gene3D" id="1.10.10.10">
    <property type="entry name" value="Winged helix-like DNA-binding domain superfamily/Winged helix DNA-binding domain"/>
    <property type="match status" value="1"/>
</dbReference>
<evidence type="ECO:0000256" key="1">
    <source>
        <dbReference type="ARBA" id="ARBA00009437"/>
    </source>
</evidence>
<dbReference type="PROSITE" id="PS50931">
    <property type="entry name" value="HTH_LYSR"/>
    <property type="match status" value="1"/>
</dbReference>
<gene>
    <name evidence="6" type="ORF">CHU93_16640</name>
</gene>
<proteinExistence type="inferred from homology"/>
<keyword evidence="3" id="KW-0238">DNA-binding</keyword>
<sequence length="314" mass="33578">MKQNYTIPKNLLDGVEAFLRVADRKSFREAADDLGVSPSAISQTIRQLEDRVGAPLFIRTTRSVGLTEAGSLFHAQAAPAWAMLHGAWESARSIGGRPAGLLRLNMPRSVVPLLIEPIIADFCARYPDVDVEITGEDGLVDLAASGHDAGIRIGELLEADMISVRLAPPFRFVIVGAPAFLDAHGRPTSAADLKAHNCIRQRLASGAMMPWRLIDGNRSIEVAVKGRVIVNQMASVVAFARRGLGLAQVSEPLVLHELHSGALETVLPGLSPSSPGLFLHYPGHAQVLPKLRAFIDHVKAAVASGVLNDLIAEA</sequence>
<protein>
    <submittedName>
        <fullName evidence="6">LysR family transcriptional regulator</fullName>
    </submittedName>
</protein>
<dbReference type="InterPro" id="IPR036390">
    <property type="entry name" value="WH_DNA-bd_sf"/>
</dbReference>
<accession>A0A255Y6J5</accession>
<name>A0A255Y6J5_9SPHN</name>
<dbReference type="SUPFAM" id="SSF53850">
    <property type="entry name" value="Periplasmic binding protein-like II"/>
    <property type="match status" value="1"/>
</dbReference>
<dbReference type="RefSeq" id="WP_094475263.1">
    <property type="nucleotide sequence ID" value="NZ_NOXT01000126.1"/>
</dbReference>
<comment type="similarity">
    <text evidence="1">Belongs to the LysR transcriptional regulatory family.</text>
</comment>
<dbReference type="AlphaFoldDB" id="A0A255Y6J5"/>
<dbReference type="Gene3D" id="3.40.190.290">
    <property type="match status" value="1"/>
</dbReference>
<dbReference type="Pfam" id="PF00126">
    <property type="entry name" value="HTH_1"/>
    <property type="match status" value="1"/>
</dbReference>
<dbReference type="InterPro" id="IPR005119">
    <property type="entry name" value="LysR_subst-bd"/>
</dbReference>
<keyword evidence="2" id="KW-0805">Transcription regulation</keyword>